<accession>A0ABD0JF62</accession>
<evidence type="ECO:0000256" key="10">
    <source>
        <dbReference type="ARBA" id="ARBA00023033"/>
    </source>
</evidence>
<comment type="similarity">
    <text evidence="4">Belongs to the cytochrome P450 family.</text>
</comment>
<comment type="caution">
    <text evidence="14">The sequence shown here is derived from an EMBL/GenBank/DDBJ whole genome shotgun (WGS) entry which is preliminary data.</text>
</comment>
<evidence type="ECO:0000256" key="5">
    <source>
        <dbReference type="ARBA" id="ARBA00022617"/>
    </source>
</evidence>
<feature type="binding site" description="axial binding residue" evidence="12">
    <location>
        <position position="303"/>
    </location>
    <ligand>
        <name>heme</name>
        <dbReference type="ChEBI" id="CHEBI:30413"/>
    </ligand>
    <ligandPart>
        <name>Fe</name>
        <dbReference type="ChEBI" id="CHEBI:18248"/>
    </ligandPart>
</feature>
<evidence type="ECO:0000256" key="4">
    <source>
        <dbReference type="ARBA" id="ARBA00010617"/>
    </source>
</evidence>
<dbReference type="Pfam" id="PF02779">
    <property type="entry name" value="Transket_pyr"/>
    <property type="match status" value="1"/>
</dbReference>
<dbReference type="CDD" id="cd02016">
    <property type="entry name" value="TPP_E1_OGDC_like"/>
    <property type="match status" value="1"/>
</dbReference>
<dbReference type="Gene3D" id="3.40.50.12470">
    <property type="match status" value="2"/>
</dbReference>
<dbReference type="InterPro" id="IPR017972">
    <property type="entry name" value="Cyt_P450_CS"/>
</dbReference>
<dbReference type="InterPro" id="IPR011603">
    <property type="entry name" value="2oxoglutarate_DH_E1"/>
</dbReference>
<dbReference type="InterPro" id="IPR036396">
    <property type="entry name" value="Cyt_P450_sf"/>
</dbReference>
<evidence type="ECO:0000313" key="14">
    <source>
        <dbReference type="EMBL" id="KAK7473664.1"/>
    </source>
</evidence>
<dbReference type="Proteomes" id="UP001519460">
    <property type="component" value="Unassembled WGS sequence"/>
</dbReference>
<evidence type="ECO:0000256" key="11">
    <source>
        <dbReference type="ARBA" id="ARBA00023052"/>
    </source>
</evidence>
<protein>
    <recommendedName>
        <fullName evidence="13">Transketolase-like pyrimidine-binding domain-containing protein</fullName>
    </recommendedName>
</protein>
<keyword evidence="6 12" id="KW-0479">Metal-binding</keyword>
<dbReference type="PROSITE" id="PS00086">
    <property type="entry name" value="CYTOCHROME_P450"/>
    <property type="match status" value="1"/>
</dbReference>
<comment type="similarity">
    <text evidence="3">Belongs to the alpha-ketoglutarate dehydrogenase family.</text>
</comment>
<keyword evidence="7" id="KW-0809">Transit peptide</keyword>
<dbReference type="Gene3D" id="3.40.50.11610">
    <property type="entry name" value="Multifunctional 2-oxoglutarate metabolism enzyme, C-terminal domain"/>
    <property type="match status" value="1"/>
</dbReference>
<reference evidence="14 15" key="1">
    <citation type="journal article" date="2023" name="Sci. Data">
        <title>Genome assembly of the Korean intertidal mud-creeper Batillaria attramentaria.</title>
        <authorList>
            <person name="Patra A.K."/>
            <person name="Ho P.T."/>
            <person name="Jun S."/>
            <person name="Lee S.J."/>
            <person name="Kim Y."/>
            <person name="Won Y.J."/>
        </authorList>
    </citation>
    <scope>NUCLEOTIDE SEQUENCE [LARGE SCALE GENOMIC DNA]</scope>
    <source>
        <strain evidence="14">Wonlab-2016</strain>
    </source>
</reference>
<dbReference type="PRINTS" id="PR00463">
    <property type="entry name" value="EP450I"/>
</dbReference>
<evidence type="ECO:0000256" key="12">
    <source>
        <dbReference type="PIRSR" id="PIRSR602401-1"/>
    </source>
</evidence>
<keyword evidence="9 12" id="KW-0408">Iron</keyword>
<dbReference type="PANTHER" id="PTHR23152:SF4">
    <property type="entry name" value="2-OXOADIPATE DEHYDROGENASE COMPLEX COMPONENT E1"/>
    <property type="match status" value="1"/>
</dbReference>
<feature type="domain" description="Transketolase-like pyrimidine-binding" evidence="13">
    <location>
        <begin position="949"/>
        <end position="1128"/>
    </location>
</feature>
<dbReference type="InterPro" id="IPR042179">
    <property type="entry name" value="KGD_C_sf"/>
</dbReference>
<dbReference type="InterPro" id="IPR001128">
    <property type="entry name" value="Cyt_P450"/>
</dbReference>
<comment type="cofactor">
    <cofactor evidence="2 12">
        <name>heme</name>
        <dbReference type="ChEBI" id="CHEBI:30413"/>
    </cofactor>
</comment>
<dbReference type="InterPro" id="IPR029061">
    <property type="entry name" value="THDP-binding"/>
</dbReference>
<dbReference type="InterPro" id="IPR005475">
    <property type="entry name" value="Transketolase-like_Pyr-bd"/>
</dbReference>
<dbReference type="Pfam" id="PF00067">
    <property type="entry name" value="p450"/>
    <property type="match status" value="1"/>
</dbReference>
<dbReference type="InterPro" id="IPR002401">
    <property type="entry name" value="Cyt_P450_E_grp-I"/>
</dbReference>
<comment type="cofactor">
    <cofactor evidence="1">
        <name>thiamine diphosphate</name>
        <dbReference type="ChEBI" id="CHEBI:58937"/>
    </cofactor>
</comment>
<keyword evidence="11" id="KW-0786">Thiamine pyrophosphate</keyword>
<dbReference type="GO" id="GO:0046872">
    <property type="term" value="F:metal ion binding"/>
    <property type="evidence" value="ECO:0007669"/>
    <property type="project" value="UniProtKB-KW"/>
</dbReference>
<dbReference type="EMBL" id="JACVVK020000461">
    <property type="protein sequence ID" value="KAK7473664.1"/>
    <property type="molecule type" value="Genomic_DNA"/>
</dbReference>
<dbReference type="Gene3D" id="1.10.287.1150">
    <property type="entry name" value="TPP helical domain"/>
    <property type="match status" value="1"/>
</dbReference>
<dbReference type="FunFam" id="1.10.630.10:FF:000182">
    <property type="entry name" value="Cytochrome P450 3A4"/>
    <property type="match status" value="1"/>
</dbReference>
<dbReference type="GO" id="GO:0004497">
    <property type="term" value="F:monooxygenase activity"/>
    <property type="evidence" value="ECO:0007669"/>
    <property type="project" value="UniProtKB-KW"/>
</dbReference>
<evidence type="ECO:0000256" key="6">
    <source>
        <dbReference type="ARBA" id="ARBA00022723"/>
    </source>
</evidence>
<dbReference type="AlphaFoldDB" id="A0ABD0JF62"/>
<gene>
    <name evidence="14" type="ORF">BaRGS_00035061</name>
</gene>
<evidence type="ECO:0000256" key="3">
    <source>
        <dbReference type="ARBA" id="ARBA00006936"/>
    </source>
</evidence>
<evidence type="ECO:0000259" key="13">
    <source>
        <dbReference type="SMART" id="SM00861"/>
    </source>
</evidence>
<keyword evidence="8" id="KW-0560">Oxidoreductase</keyword>
<organism evidence="14 15">
    <name type="scientific">Batillaria attramentaria</name>
    <dbReference type="NCBI Taxonomy" id="370345"/>
    <lineage>
        <taxon>Eukaryota</taxon>
        <taxon>Metazoa</taxon>
        <taxon>Spiralia</taxon>
        <taxon>Lophotrochozoa</taxon>
        <taxon>Mollusca</taxon>
        <taxon>Gastropoda</taxon>
        <taxon>Caenogastropoda</taxon>
        <taxon>Sorbeoconcha</taxon>
        <taxon>Cerithioidea</taxon>
        <taxon>Batillariidae</taxon>
        <taxon>Batillaria</taxon>
    </lineage>
</organism>
<evidence type="ECO:0000256" key="9">
    <source>
        <dbReference type="ARBA" id="ARBA00023004"/>
    </source>
</evidence>
<evidence type="ECO:0000256" key="8">
    <source>
        <dbReference type="ARBA" id="ARBA00023002"/>
    </source>
</evidence>
<evidence type="ECO:0000256" key="1">
    <source>
        <dbReference type="ARBA" id="ARBA00001964"/>
    </source>
</evidence>
<keyword evidence="5 12" id="KW-0349">Heme</keyword>
<dbReference type="NCBIfam" id="TIGR00239">
    <property type="entry name" value="2oxo_dh_E1"/>
    <property type="match status" value="1"/>
</dbReference>
<dbReference type="InterPro" id="IPR031717">
    <property type="entry name" value="ODO-1/KGD_C"/>
</dbReference>
<keyword evidence="15" id="KW-1185">Reference proteome</keyword>
<proteinExistence type="inferred from homology"/>
<dbReference type="SMART" id="SM00861">
    <property type="entry name" value="Transket_pyr"/>
    <property type="match status" value="1"/>
</dbReference>
<dbReference type="InterPro" id="IPR001017">
    <property type="entry name" value="DH_E1"/>
</dbReference>
<dbReference type="Pfam" id="PF00676">
    <property type="entry name" value="E1_dh"/>
    <property type="match status" value="1"/>
</dbReference>
<dbReference type="Gene3D" id="1.10.630.10">
    <property type="entry name" value="Cytochrome P450"/>
    <property type="match status" value="1"/>
</dbReference>
<dbReference type="PRINTS" id="PR00385">
    <property type="entry name" value="P450"/>
</dbReference>
<evidence type="ECO:0000256" key="2">
    <source>
        <dbReference type="ARBA" id="ARBA00001971"/>
    </source>
</evidence>
<dbReference type="SUPFAM" id="SSF52518">
    <property type="entry name" value="Thiamin diphosphate-binding fold (THDP-binding)"/>
    <property type="match status" value="2"/>
</dbReference>
<evidence type="ECO:0000313" key="15">
    <source>
        <dbReference type="Proteomes" id="UP001519460"/>
    </source>
</evidence>
<dbReference type="SUPFAM" id="SSF48264">
    <property type="entry name" value="Cytochrome P450"/>
    <property type="match status" value="1"/>
</dbReference>
<evidence type="ECO:0000256" key="7">
    <source>
        <dbReference type="ARBA" id="ARBA00022946"/>
    </source>
</evidence>
<name>A0ABD0JF62_9CAEN</name>
<dbReference type="Gene3D" id="3.40.50.970">
    <property type="match status" value="1"/>
</dbReference>
<dbReference type="PANTHER" id="PTHR23152">
    <property type="entry name" value="2-OXOGLUTARATE DEHYDROGENASE"/>
    <property type="match status" value="1"/>
</dbReference>
<dbReference type="Pfam" id="PF16870">
    <property type="entry name" value="OxoGdeHyase_C"/>
    <property type="match status" value="1"/>
</dbReference>
<sequence>MGKFITRCCHNLSTAMRKNTDEGKLLDVKQMYGSFTVDVICGTAFGFETNALGHEDNVFLSNVKALFAKARAFHVASVITAIFPFTFPLFKWLGCTDVPMKETSFIAETIRSAIENRRTTGGKGCVDLLQLMLDAEATGTEIAANPQEKRLTTDEIIGQGFTVFIAGYETTASTLQYLTYLLALNPEKQEKLYREIVDTIGNAEPTYDNVTSIKYLDSCVREALRCFPPVGLVLRIAIAEKTIKGVTIPAGAGVCVSIIGLMRDEEFFPEPDKFIPERFDDENKDAIPSVVRDMVFGAGPRQCLGMRLVLYEAKMAVVTVVRQFKFVKVPETPEEVTFRAGGVALAIPARPILSRSPPVTARTKLVSGTASDWKLFKRWANDIPPHIALWESSSAFSEAEVKNRLQNANIVRLVEAYRRYGHRKATLDPLCLRINKYMHVPELEPTHYGVSECDRTSVRLAGIFSSRQKQMVVGDLIATLERIYCGTMASEFDHLMTQEERQWFAAAIETRDSTVIPDERKVELAKLLLRCQAFDHFMANKFTTVKRYGGEGGESMMGCFDEVFRKSTHHGIKEVVMCMPHRGRLNFLTCMLQFPPVTMFQKMRGKAEFPPSAKGTGDVLSHLYTSVDLQYGEESVHVSIIPNPSHLEANNPVAVGKTRAKQQLRSAGSYSSEADARDGDEVLCLQVHGDASFTGQGVVAETSCFANCNHFTVGGSIHLIVNNQIGYTTEANLGRSSEYVSDMAKLNGSPVIHVNADYPEDVIRATALAMDYRHKFRKDVFLDLICFRKHGHNELDDPMFTQPIMYKAISSRRSIPDLYAAQLVRRKERKMYRYDDTLTVLTVARQSGGVCDKSVLDTTVQEWTSQLADNLAQVDTAVPKAFHLQGKWSGLSQASDDKVTVWDTGVDLDTLKFVGAKSVEVPEDFKSHPTIQKTHIDRRRQRIEQGTDMDWATAEALAMGSLMLQGYHVHISGQDVGRGTFSQRHAMFVANSILSEEAVLGFVYGLSLETPRILPIWEAQFGDFFNGAQIIIDTYISSGELKWLLQSGLVMLLPHGMDGAGPEHSSCRIERFLQMCDSREDAVDGDNVNMQVVHPTTPAQYFHLLRRQMLRNFRKPLIVASPKLILRLPAAVSSLADMMPGTHFLPVIGDSTVSAGSVKKVVLCSGKHFYTLDKERQQRGITDTAIIRLESLCPFPAAELNSELDKYSGAKEFIWSQEEHRNMGAWNFVAPRFANILGRQLTYVGRGVLGAPATGIGEVHKIESQQLLDDTFR</sequence>
<keyword evidence="10" id="KW-0503">Monooxygenase</keyword>